<dbReference type="InterPro" id="IPR008899">
    <property type="entry name" value="Znf_piccolo"/>
</dbReference>
<keyword evidence="3" id="KW-0863">Zinc-finger</keyword>
<keyword evidence="7" id="KW-1185">Reference proteome</keyword>
<keyword evidence="2" id="KW-0677">Repeat</keyword>
<accession>A0A9F7TIK4</accession>
<organism evidence="7 8">
    <name type="scientific">Ictalurus punctatus</name>
    <name type="common">Channel catfish</name>
    <name type="synonym">Silurus punctatus</name>
    <dbReference type="NCBI Taxonomy" id="7998"/>
    <lineage>
        <taxon>Eukaryota</taxon>
        <taxon>Metazoa</taxon>
        <taxon>Chordata</taxon>
        <taxon>Craniata</taxon>
        <taxon>Vertebrata</taxon>
        <taxon>Euteleostomi</taxon>
        <taxon>Actinopterygii</taxon>
        <taxon>Neopterygii</taxon>
        <taxon>Teleostei</taxon>
        <taxon>Ostariophysi</taxon>
        <taxon>Siluriformes</taxon>
        <taxon>Ictaluridae</taxon>
        <taxon>Ictalurus</taxon>
    </lineage>
</organism>
<feature type="compositionally biased region" description="Polar residues" evidence="5">
    <location>
        <begin position="51"/>
        <end position="62"/>
    </location>
</feature>
<dbReference type="Pfam" id="PF05715">
    <property type="entry name" value="zf-piccolo"/>
    <property type="match status" value="1"/>
</dbReference>
<dbReference type="GO" id="GO:0035418">
    <property type="term" value="P:protein localization to synapse"/>
    <property type="evidence" value="ECO:0007669"/>
    <property type="project" value="TreeGrafter"/>
</dbReference>
<evidence type="ECO:0000256" key="5">
    <source>
        <dbReference type="SAM" id="MobiDB-lite"/>
    </source>
</evidence>
<dbReference type="GO" id="GO:0030424">
    <property type="term" value="C:axon"/>
    <property type="evidence" value="ECO:0007669"/>
    <property type="project" value="TreeGrafter"/>
</dbReference>
<dbReference type="GO" id="GO:0098982">
    <property type="term" value="C:GABA-ergic synapse"/>
    <property type="evidence" value="ECO:0007669"/>
    <property type="project" value="TreeGrafter"/>
</dbReference>
<dbReference type="GO" id="GO:0098978">
    <property type="term" value="C:glutamatergic synapse"/>
    <property type="evidence" value="ECO:0007669"/>
    <property type="project" value="TreeGrafter"/>
</dbReference>
<feature type="domain" description="Zinc finger piccolo-type" evidence="6">
    <location>
        <begin position="152"/>
        <end position="191"/>
    </location>
</feature>
<evidence type="ECO:0000313" key="7">
    <source>
        <dbReference type="Proteomes" id="UP000221080"/>
    </source>
</evidence>
<dbReference type="GO" id="GO:1904071">
    <property type="term" value="P:presynaptic active zone assembly"/>
    <property type="evidence" value="ECO:0007669"/>
    <property type="project" value="TreeGrafter"/>
</dbReference>
<dbReference type="Gene3D" id="3.30.40.10">
    <property type="entry name" value="Zinc/RING finger domain, C3HC4 (zinc finger)"/>
    <property type="match status" value="1"/>
</dbReference>
<dbReference type="AlphaFoldDB" id="A0A9F7TIK4"/>
<keyword evidence="1" id="KW-0479">Metal-binding</keyword>
<dbReference type="PANTHER" id="PTHR14113:SF6">
    <property type="entry name" value="PROTEIN PICCOLO"/>
    <property type="match status" value="1"/>
</dbReference>
<sequence>MFSSNFLGGGNPLSAMSSAVNKFSLFGDETEEGKEKQQQGPLKQKIPEQHGNGQPVSQGSQKHSTEKPPGGRMDDPQQQGIGRGLAQHPLSGRGSPQQQRAGRGGPHHQGVGRGKSPQRETGRGGPLQQDPTGPGTHQVEITAASAAGMESLCPICKNTKFNFQSKEPPNHNTCTQCKSVVCSMCGFSPPDAAVS</sequence>
<dbReference type="GO" id="GO:0008270">
    <property type="term" value="F:zinc ion binding"/>
    <property type="evidence" value="ECO:0007669"/>
    <property type="project" value="UniProtKB-KW"/>
</dbReference>
<evidence type="ECO:0000313" key="8">
    <source>
        <dbReference type="RefSeq" id="XP_053534289.1"/>
    </source>
</evidence>
<dbReference type="InterPro" id="IPR013083">
    <property type="entry name" value="Znf_RING/FYVE/PHD"/>
</dbReference>
<evidence type="ECO:0000259" key="6">
    <source>
        <dbReference type="Pfam" id="PF05715"/>
    </source>
</evidence>
<evidence type="ECO:0000256" key="3">
    <source>
        <dbReference type="ARBA" id="ARBA00022771"/>
    </source>
</evidence>
<dbReference type="PANTHER" id="PTHR14113">
    <property type="entry name" value="PICCOLO/BASSOON"/>
    <property type="match status" value="1"/>
</dbReference>
<evidence type="ECO:0000256" key="1">
    <source>
        <dbReference type="ARBA" id="ARBA00022723"/>
    </source>
</evidence>
<reference evidence="7" key="1">
    <citation type="journal article" date="2016" name="Nat. Commun.">
        <title>The channel catfish genome sequence provides insights into the evolution of scale formation in teleosts.</title>
        <authorList>
            <person name="Liu Z."/>
            <person name="Liu S."/>
            <person name="Yao J."/>
            <person name="Bao L."/>
            <person name="Zhang J."/>
            <person name="Li Y."/>
            <person name="Jiang C."/>
            <person name="Sun L."/>
            <person name="Wang R."/>
            <person name="Zhang Y."/>
            <person name="Zhou T."/>
            <person name="Zeng Q."/>
            <person name="Fu Q."/>
            <person name="Gao S."/>
            <person name="Li N."/>
            <person name="Koren S."/>
            <person name="Jiang Y."/>
            <person name="Zimin A."/>
            <person name="Xu P."/>
            <person name="Phillippy A.M."/>
            <person name="Geng X."/>
            <person name="Song L."/>
            <person name="Sun F."/>
            <person name="Li C."/>
            <person name="Wang X."/>
            <person name="Chen A."/>
            <person name="Jin Y."/>
            <person name="Yuan Z."/>
            <person name="Yang Y."/>
            <person name="Tan S."/>
            <person name="Peatman E."/>
            <person name="Lu J."/>
            <person name="Qin Z."/>
            <person name="Dunham R."/>
            <person name="Li Z."/>
            <person name="Sonstegard T."/>
            <person name="Feng J."/>
            <person name="Danzmann R.G."/>
            <person name="Schroeder S."/>
            <person name="Scheffler B."/>
            <person name="Duke M.V."/>
            <person name="Ballard L."/>
            <person name="Kucuktas H."/>
            <person name="Kaltenboeck L."/>
            <person name="Liu H."/>
            <person name="Armbruster J."/>
            <person name="Xie Y."/>
            <person name="Kirby M.L."/>
            <person name="Tian Y."/>
            <person name="Flanagan M.E."/>
            <person name="Mu W."/>
            <person name="Waldbieser G.C."/>
        </authorList>
    </citation>
    <scope>NUCLEOTIDE SEQUENCE [LARGE SCALE GENOMIC DNA]</scope>
    <source>
        <strain evidence="7">SDA103</strain>
    </source>
</reference>
<evidence type="ECO:0000256" key="4">
    <source>
        <dbReference type="ARBA" id="ARBA00022833"/>
    </source>
</evidence>
<feature type="region of interest" description="Disordered" evidence="5">
    <location>
        <begin position="26"/>
        <end position="143"/>
    </location>
</feature>
<protein>
    <submittedName>
        <fullName evidence="8">Protein piccolo-like</fullName>
    </submittedName>
</protein>
<dbReference type="Proteomes" id="UP000221080">
    <property type="component" value="Chromosome 4"/>
</dbReference>
<name>A0A9F7TIK4_ICTPU</name>
<dbReference type="GeneID" id="128629582"/>
<dbReference type="RefSeq" id="XP_053534289.1">
    <property type="nucleotide sequence ID" value="XM_053678314.1"/>
</dbReference>
<dbReference type="GO" id="GO:0098882">
    <property type="term" value="F:structural constituent of presynaptic active zone"/>
    <property type="evidence" value="ECO:0007669"/>
    <property type="project" value="TreeGrafter"/>
</dbReference>
<reference evidence="8" key="2">
    <citation type="submission" date="2025-08" db="UniProtKB">
        <authorList>
            <consortium name="RefSeq"/>
        </authorList>
    </citation>
    <scope>IDENTIFICATION</scope>
    <source>
        <tissue evidence="8">Blood</tissue>
    </source>
</reference>
<dbReference type="OrthoDB" id="10059918at2759"/>
<gene>
    <name evidence="8" type="primary">LOC128629582</name>
</gene>
<dbReference type="InterPro" id="IPR052098">
    <property type="entry name" value="Presynaptic_Scaffold_Bsn/Pclo"/>
</dbReference>
<dbReference type="KEGG" id="ipu:128629582"/>
<keyword evidence="4" id="KW-0862">Zinc</keyword>
<dbReference type="GO" id="GO:0048788">
    <property type="term" value="C:cytoskeleton of presynaptic active zone"/>
    <property type="evidence" value="ECO:0007669"/>
    <property type="project" value="TreeGrafter"/>
</dbReference>
<evidence type="ECO:0000256" key="2">
    <source>
        <dbReference type="ARBA" id="ARBA00022737"/>
    </source>
</evidence>
<proteinExistence type="predicted"/>